<comment type="caution">
    <text evidence="1">The sequence shown here is derived from an EMBL/GenBank/DDBJ whole genome shotgun (WGS) entry which is preliminary data.</text>
</comment>
<proteinExistence type="predicted"/>
<evidence type="ECO:0000313" key="1">
    <source>
        <dbReference type="EMBL" id="KAK9018192.1"/>
    </source>
</evidence>
<protein>
    <submittedName>
        <fullName evidence="1">Uncharacterized protein</fullName>
    </submittedName>
</protein>
<dbReference type="EMBL" id="JBBPBN010000019">
    <property type="protein sequence ID" value="KAK9018192.1"/>
    <property type="molecule type" value="Genomic_DNA"/>
</dbReference>
<accession>A0ABR2RYZ6</accession>
<name>A0ABR2RYZ6_9ROSI</name>
<keyword evidence="2" id="KW-1185">Reference proteome</keyword>
<gene>
    <name evidence="1" type="ORF">V6N11_001171</name>
</gene>
<dbReference type="Proteomes" id="UP001396334">
    <property type="component" value="Unassembled WGS sequence"/>
</dbReference>
<evidence type="ECO:0000313" key="2">
    <source>
        <dbReference type="Proteomes" id="UP001396334"/>
    </source>
</evidence>
<organism evidence="1 2">
    <name type="scientific">Hibiscus sabdariffa</name>
    <name type="common">roselle</name>
    <dbReference type="NCBI Taxonomy" id="183260"/>
    <lineage>
        <taxon>Eukaryota</taxon>
        <taxon>Viridiplantae</taxon>
        <taxon>Streptophyta</taxon>
        <taxon>Embryophyta</taxon>
        <taxon>Tracheophyta</taxon>
        <taxon>Spermatophyta</taxon>
        <taxon>Magnoliopsida</taxon>
        <taxon>eudicotyledons</taxon>
        <taxon>Gunneridae</taxon>
        <taxon>Pentapetalae</taxon>
        <taxon>rosids</taxon>
        <taxon>malvids</taxon>
        <taxon>Malvales</taxon>
        <taxon>Malvaceae</taxon>
        <taxon>Malvoideae</taxon>
        <taxon>Hibiscus</taxon>
    </lineage>
</organism>
<reference evidence="1 2" key="1">
    <citation type="journal article" date="2024" name="G3 (Bethesda)">
        <title>Genome assembly of Hibiscus sabdariffa L. provides insights into metabolisms of medicinal natural products.</title>
        <authorList>
            <person name="Kim T."/>
        </authorList>
    </citation>
    <scope>NUCLEOTIDE SEQUENCE [LARGE SCALE GENOMIC DNA]</scope>
    <source>
        <strain evidence="1">TK-2024</strain>
        <tissue evidence="1">Old leaves</tissue>
    </source>
</reference>
<sequence length="136" mass="14926">MVGYLTFSAGDRICSANGLVVSGFCLLHAKAQAHAVSWLVVILTSPYGTRRCSVAFKREYAAVCQGIWQFPHAKTCPCWLVAGESWGFSRIWTFPMHPLPCVVRFVTGNVEKIAPFSTSIFPQSTVRSQKNSPISG</sequence>